<dbReference type="EMBL" id="CAJHCP010000002">
    <property type="protein sequence ID" value="CAD6516387.1"/>
    <property type="molecule type" value="Genomic_DNA"/>
</dbReference>
<evidence type="ECO:0000313" key="1">
    <source>
        <dbReference type="EMBL" id="CAD6516387.1"/>
    </source>
</evidence>
<dbReference type="Proteomes" id="UP000598032">
    <property type="component" value="Unassembled WGS sequence"/>
</dbReference>
<name>A0ABN7HFU5_9BURK</name>
<evidence type="ECO:0008006" key="3">
    <source>
        <dbReference type="Google" id="ProtNLM"/>
    </source>
</evidence>
<sequence>MVNQMCRDAVAVHICFYRSNATAGIRWLASPLLKGLRFPNRSQPVCVARFVGSFVDLMPDMA</sequence>
<accession>A0ABN7HFU5</accession>
<protein>
    <recommendedName>
        <fullName evidence="3">Transposase</fullName>
    </recommendedName>
</protein>
<reference evidence="1 2" key="1">
    <citation type="submission" date="2020-10" db="EMBL/GenBank/DDBJ databases">
        <authorList>
            <person name="Peeters C."/>
        </authorList>
    </citation>
    <scope>NUCLEOTIDE SEQUENCE [LARGE SCALE GENOMIC DNA]</scope>
    <source>
        <strain evidence="1 2">LMG 28140</strain>
    </source>
</reference>
<gene>
    <name evidence="1" type="ORF">LMG28140_00770</name>
</gene>
<organism evidence="1 2">
    <name type="scientific">Paraburkholderia metrosideri</name>
    <dbReference type="NCBI Taxonomy" id="580937"/>
    <lineage>
        <taxon>Bacteria</taxon>
        <taxon>Pseudomonadati</taxon>
        <taxon>Pseudomonadota</taxon>
        <taxon>Betaproteobacteria</taxon>
        <taxon>Burkholderiales</taxon>
        <taxon>Burkholderiaceae</taxon>
        <taxon>Paraburkholderia</taxon>
    </lineage>
</organism>
<evidence type="ECO:0000313" key="2">
    <source>
        <dbReference type="Proteomes" id="UP000598032"/>
    </source>
</evidence>
<comment type="caution">
    <text evidence="1">The sequence shown here is derived from an EMBL/GenBank/DDBJ whole genome shotgun (WGS) entry which is preliminary data.</text>
</comment>
<keyword evidence="2" id="KW-1185">Reference proteome</keyword>
<proteinExistence type="predicted"/>